<sequence length="316" mass="34823">MGEACAGNVVSLSVVIPLLNEADSLPELYAALDAALGLHTGTGELIFVDDGSTDGSFDVLKGLRAKDERVKVIQLRSNQGKATALSVGFREAQGEVIITLDADLQDDPREIPKLLAKLEQGYDLVSGWKVQRRDPVTRRLLSTIFNRVTACMTGLPLHDFNCGFKAYRRTVVEELRLHGELHRFIPALANWRGFRVAEVEVEHRQRRYGRSRYGIERIPRGLFDLLTVVMLTRYTAKPLHLFGLLGLLMGVAGFGIIAYLSVGWFLGQWIGGRPLLLIGAVLVIAGIQLVSFGLVAEMIVYSSSTQTAPPIRTILK</sequence>
<keyword evidence="11" id="KW-1185">Reference proteome</keyword>
<dbReference type="InterPro" id="IPR050256">
    <property type="entry name" value="Glycosyltransferase_2"/>
</dbReference>
<dbReference type="GO" id="GO:0009103">
    <property type="term" value="P:lipopolysaccharide biosynthetic process"/>
    <property type="evidence" value="ECO:0007669"/>
    <property type="project" value="UniProtKB-KW"/>
</dbReference>
<keyword evidence="1" id="KW-1003">Cell membrane</keyword>
<dbReference type="EMBL" id="CABIKM010000031">
    <property type="protein sequence ID" value="VUZ85689.1"/>
    <property type="molecule type" value="Genomic_DNA"/>
</dbReference>
<dbReference type="Proteomes" id="UP000334340">
    <property type="component" value="Unassembled WGS sequence"/>
</dbReference>
<evidence type="ECO:0000259" key="9">
    <source>
        <dbReference type="Pfam" id="PF00535"/>
    </source>
</evidence>
<evidence type="ECO:0000256" key="7">
    <source>
        <dbReference type="ARBA" id="ARBA00023136"/>
    </source>
</evidence>
<evidence type="ECO:0000256" key="4">
    <source>
        <dbReference type="ARBA" id="ARBA00022692"/>
    </source>
</evidence>
<dbReference type="InterPro" id="IPR029044">
    <property type="entry name" value="Nucleotide-diphossugar_trans"/>
</dbReference>
<dbReference type="Pfam" id="PF00535">
    <property type="entry name" value="Glycos_transf_2"/>
    <property type="match status" value="1"/>
</dbReference>
<evidence type="ECO:0000256" key="2">
    <source>
        <dbReference type="ARBA" id="ARBA00022676"/>
    </source>
</evidence>
<evidence type="ECO:0000256" key="3">
    <source>
        <dbReference type="ARBA" id="ARBA00022679"/>
    </source>
</evidence>
<evidence type="ECO:0000313" key="11">
    <source>
        <dbReference type="Proteomes" id="UP000334340"/>
    </source>
</evidence>
<dbReference type="GO" id="GO:0099621">
    <property type="term" value="F:undecaprenyl-phosphate 4-deoxy-4-formamido-L-arabinose transferase activity"/>
    <property type="evidence" value="ECO:0007669"/>
    <property type="project" value="TreeGrafter"/>
</dbReference>
<keyword evidence="2" id="KW-0328">Glycosyltransferase</keyword>
<keyword evidence="3 10" id="KW-0808">Transferase</keyword>
<evidence type="ECO:0000313" key="10">
    <source>
        <dbReference type="EMBL" id="VUZ85689.1"/>
    </source>
</evidence>
<name>A0A564ZK22_9BACT</name>
<dbReference type="Gene3D" id="3.90.550.10">
    <property type="entry name" value="Spore Coat Polysaccharide Biosynthesis Protein SpsA, Chain A"/>
    <property type="match status" value="1"/>
</dbReference>
<accession>A0A564ZK22</accession>
<proteinExistence type="predicted"/>
<keyword evidence="7 8" id="KW-0472">Membrane</keyword>
<dbReference type="SUPFAM" id="SSF53448">
    <property type="entry name" value="Nucleotide-diphospho-sugar transferases"/>
    <property type="match status" value="1"/>
</dbReference>
<dbReference type="AlphaFoldDB" id="A0A564ZK22"/>
<feature type="transmembrane region" description="Helical" evidence="8">
    <location>
        <begin position="274"/>
        <end position="296"/>
    </location>
</feature>
<evidence type="ECO:0000256" key="1">
    <source>
        <dbReference type="ARBA" id="ARBA00022475"/>
    </source>
</evidence>
<keyword evidence="5" id="KW-0448">Lipopolysaccharide biosynthesis</keyword>
<organism evidence="10 11">
    <name type="scientific">Candidatus Methylomirabilis lanthanidiphila</name>
    <dbReference type="NCBI Taxonomy" id="2211376"/>
    <lineage>
        <taxon>Bacteria</taxon>
        <taxon>Candidatus Methylomirabilota</taxon>
        <taxon>Candidatus Methylomirabilia</taxon>
        <taxon>Candidatus Methylomirabilales</taxon>
        <taxon>Candidatus Methylomirabilaceae</taxon>
        <taxon>Candidatus Methylomirabilis</taxon>
    </lineage>
</organism>
<feature type="domain" description="Glycosyltransferase 2-like" evidence="9">
    <location>
        <begin position="13"/>
        <end position="175"/>
    </location>
</feature>
<reference evidence="10 11" key="1">
    <citation type="submission" date="2019-07" db="EMBL/GenBank/DDBJ databases">
        <authorList>
            <person name="Cremers G."/>
        </authorList>
    </citation>
    <scope>NUCLEOTIDE SEQUENCE [LARGE SCALE GENOMIC DNA]</scope>
</reference>
<dbReference type="PANTHER" id="PTHR48090">
    <property type="entry name" value="UNDECAPRENYL-PHOSPHATE 4-DEOXY-4-FORMAMIDO-L-ARABINOSE TRANSFERASE-RELATED"/>
    <property type="match status" value="1"/>
</dbReference>
<keyword evidence="6 8" id="KW-1133">Transmembrane helix</keyword>
<dbReference type="CDD" id="cd04187">
    <property type="entry name" value="DPM1_like_bac"/>
    <property type="match status" value="1"/>
</dbReference>
<dbReference type="PANTHER" id="PTHR48090:SF3">
    <property type="entry name" value="UNDECAPRENYL-PHOSPHATE 4-DEOXY-4-FORMAMIDO-L-ARABINOSE TRANSFERASE"/>
    <property type="match status" value="1"/>
</dbReference>
<dbReference type="GO" id="GO:0005886">
    <property type="term" value="C:plasma membrane"/>
    <property type="evidence" value="ECO:0007669"/>
    <property type="project" value="TreeGrafter"/>
</dbReference>
<keyword evidence="4 8" id="KW-0812">Transmembrane</keyword>
<gene>
    <name evidence="10" type="ORF">MELA_02074</name>
</gene>
<evidence type="ECO:0000256" key="8">
    <source>
        <dbReference type="SAM" id="Phobius"/>
    </source>
</evidence>
<evidence type="ECO:0000256" key="6">
    <source>
        <dbReference type="ARBA" id="ARBA00022989"/>
    </source>
</evidence>
<feature type="transmembrane region" description="Helical" evidence="8">
    <location>
        <begin position="239"/>
        <end position="262"/>
    </location>
</feature>
<dbReference type="InterPro" id="IPR001173">
    <property type="entry name" value="Glyco_trans_2-like"/>
</dbReference>
<protein>
    <submittedName>
        <fullName evidence="10">Glycosyl transferase family 2</fullName>
    </submittedName>
</protein>
<evidence type="ECO:0000256" key="5">
    <source>
        <dbReference type="ARBA" id="ARBA00022985"/>
    </source>
</evidence>